<dbReference type="RefSeq" id="WP_096581855.1">
    <property type="nucleotide sequence ID" value="NZ_CAWNJS010000001.1"/>
</dbReference>
<keyword evidence="2" id="KW-1185">Reference proteome</keyword>
<proteinExistence type="predicted"/>
<protein>
    <submittedName>
        <fullName evidence="1">Uncharacterized protein</fullName>
    </submittedName>
</protein>
<evidence type="ECO:0000313" key="1">
    <source>
        <dbReference type="EMBL" id="BAZ01965.1"/>
    </source>
</evidence>
<accession>A0A1Z4N8D7</accession>
<dbReference type="AlphaFoldDB" id="A0A1Z4N8D7"/>
<name>A0A1Z4N8D7_9CYAN</name>
<gene>
    <name evidence="1" type="ORF">NIES37_59720</name>
</gene>
<evidence type="ECO:0000313" key="2">
    <source>
        <dbReference type="Proteomes" id="UP000218785"/>
    </source>
</evidence>
<reference evidence="1 2" key="1">
    <citation type="submission" date="2017-06" db="EMBL/GenBank/DDBJ databases">
        <title>Genome sequencing of cyanobaciteial culture collection at National Institute for Environmental Studies (NIES).</title>
        <authorList>
            <person name="Hirose Y."/>
            <person name="Shimura Y."/>
            <person name="Fujisawa T."/>
            <person name="Nakamura Y."/>
            <person name="Kawachi M."/>
        </authorList>
    </citation>
    <scope>NUCLEOTIDE SEQUENCE [LARGE SCALE GENOMIC DNA]</scope>
    <source>
        <strain evidence="1 2">NIES-37</strain>
    </source>
</reference>
<dbReference type="KEGG" id="ttq:NIES37_59720"/>
<dbReference type="EMBL" id="AP018248">
    <property type="protein sequence ID" value="BAZ01965.1"/>
    <property type="molecule type" value="Genomic_DNA"/>
</dbReference>
<sequence>MYRLNKKALQILQAEIQRCSGKDQVGKIEQEIVIKRLEQLCKEKGDRAKLDELRDSVIDIYPQFSEKVLKQAAKANQSPGFFTKLKWVTILLGSSTGILWVVNLPYPMIRWPVANAAPILLLPSYINMDYHYREAIKNLEQADQLINQATSPADIEQGSQKAAAAQTNLNNLPVWFLGYYPKAYCNFFGCTWKFTVDEFEAARGRVARIEAIAFQDRNAFTPLEQGEMALKLARQQYEKATSIKDKENAIASWQAAIDQLDQIPKATFAGETAQSKLKAYKRDFDNARIGTFIAAAQEFDLEAEKIQPTQPKAATELWEQAIKRLNQIPTENPRYLEAQRLLAGYQVKLKTVADPRSGTYIEAAKQFALAAAKASQNPPHSVVKWEQIAKLWQKSIDQLENIRVEEPGYIAAQKLLAEYQTNLGIIETRRKAESEAQASLQAANEQIQGLIASPPSSPQQLKGKIQGVINRLKTIQTGTTAYAEAQKLLVSAQKKLQQ</sequence>
<dbReference type="Proteomes" id="UP000218785">
    <property type="component" value="Chromosome"/>
</dbReference>
<organism evidence="1 2">
    <name type="scientific">Tolypothrix tenuis PCC 7101</name>
    <dbReference type="NCBI Taxonomy" id="231146"/>
    <lineage>
        <taxon>Bacteria</taxon>
        <taxon>Bacillati</taxon>
        <taxon>Cyanobacteriota</taxon>
        <taxon>Cyanophyceae</taxon>
        <taxon>Nostocales</taxon>
        <taxon>Tolypothrichaceae</taxon>
        <taxon>Tolypothrix</taxon>
    </lineage>
</organism>